<dbReference type="PANTHER" id="PTHR24567:SF58">
    <property type="entry name" value="CYCLIC AMP-BINDING REGULATORY PROTEIN"/>
    <property type="match status" value="1"/>
</dbReference>
<sequence>MEQLMDDRIYDTPLFRGGDRGVIDAVLERFPGRADTYRKGDFIAMQNSVCRSLYLLCEGSVHIHMTSEEGREVTLEYLSAPDVLASAFLFGTEKVLPVSIVASSPCRVVTIGRECVRALVEQDRAVLNNFLAIVSDHSLFLSRKLEQFALQSLSSRLIGYLRNNRILANLQDTAFILGVTRPSLSRTVSQLVRQGVLRKTEAGYVLA</sequence>
<dbReference type="GO" id="GO:0003700">
    <property type="term" value="F:DNA-binding transcription factor activity"/>
    <property type="evidence" value="ECO:0007669"/>
    <property type="project" value="TreeGrafter"/>
</dbReference>
<organism evidence="2 3">
    <name type="scientific">Candidatus Tidjanibacter faecipullorum</name>
    <dbReference type="NCBI Taxonomy" id="2838766"/>
    <lineage>
        <taxon>Bacteria</taxon>
        <taxon>Pseudomonadati</taxon>
        <taxon>Bacteroidota</taxon>
        <taxon>Bacteroidia</taxon>
        <taxon>Bacteroidales</taxon>
        <taxon>Rikenellaceae</taxon>
        <taxon>Tidjanibacter</taxon>
    </lineage>
</organism>
<dbReference type="Gene3D" id="2.60.120.10">
    <property type="entry name" value="Jelly Rolls"/>
    <property type="match status" value="1"/>
</dbReference>
<dbReference type="EMBL" id="DXCC01000011">
    <property type="protein sequence ID" value="HIZ15028.1"/>
    <property type="molecule type" value="Genomic_DNA"/>
</dbReference>
<comment type="caution">
    <text evidence="2">The sequence shown here is derived from an EMBL/GenBank/DDBJ whole genome shotgun (WGS) entry which is preliminary data.</text>
</comment>
<dbReference type="InterPro" id="IPR000595">
    <property type="entry name" value="cNMP-bd_dom"/>
</dbReference>
<dbReference type="Proteomes" id="UP000824014">
    <property type="component" value="Unassembled WGS sequence"/>
</dbReference>
<dbReference type="PANTHER" id="PTHR24567">
    <property type="entry name" value="CRP FAMILY TRANSCRIPTIONAL REGULATORY PROTEIN"/>
    <property type="match status" value="1"/>
</dbReference>
<proteinExistence type="predicted"/>
<dbReference type="InterPro" id="IPR018490">
    <property type="entry name" value="cNMP-bd_dom_sf"/>
</dbReference>
<evidence type="ECO:0000313" key="3">
    <source>
        <dbReference type="Proteomes" id="UP000824014"/>
    </source>
</evidence>
<dbReference type="InterPro" id="IPR050397">
    <property type="entry name" value="Env_Response_Regulators"/>
</dbReference>
<feature type="domain" description="Cyclic nucleotide-binding" evidence="1">
    <location>
        <begin position="14"/>
        <end position="120"/>
    </location>
</feature>
<name>A0A9D2IL16_9BACT</name>
<dbReference type="Pfam" id="PF00027">
    <property type="entry name" value="cNMP_binding"/>
    <property type="match status" value="1"/>
</dbReference>
<reference evidence="2" key="1">
    <citation type="journal article" date="2021" name="PeerJ">
        <title>Extensive microbial diversity within the chicken gut microbiome revealed by metagenomics and culture.</title>
        <authorList>
            <person name="Gilroy R."/>
            <person name="Ravi A."/>
            <person name="Getino M."/>
            <person name="Pursley I."/>
            <person name="Horton D.L."/>
            <person name="Alikhan N.F."/>
            <person name="Baker D."/>
            <person name="Gharbi K."/>
            <person name="Hall N."/>
            <person name="Watson M."/>
            <person name="Adriaenssens E.M."/>
            <person name="Foster-Nyarko E."/>
            <person name="Jarju S."/>
            <person name="Secka A."/>
            <person name="Antonio M."/>
            <person name="Oren A."/>
            <person name="Chaudhuri R.R."/>
            <person name="La Ragione R."/>
            <person name="Hildebrand F."/>
            <person name="Pallen M.J."/>
        </authorList>
    </citation>
    <scope>NUCLEOTIDE SEQUENCE</scope>
    <source>
        <strain evidence="2">ChiHjej11B10-19426</strain>
    </source>
</reference>
<reference evidence="2" key="2">
    <citation type="submission" date="2021-04" db="EMBL/GenBank/DDBJ databases">
        <authorList>
            <person name="Gilroy R."/>
        </authorList>
    </citation>
    <scope>NUCLEOTIDE SEQUENCE</scope>
    <source>
        <strain evidence="2">ChiHjej11B10-19426</strain>
    </source>
</reference>
<protein>
    <submittedName>
        <fullName evidence="2">Crp/Fnr family transcriptional regulator</fullName>
    </submittedName>
</protein>
<gene>
    <name evidence="2" type="ORF">H9816_03845</name>
</gene>
<accession>A0A9D2IL16</accession>
<dbReference type="AlphaFoldDB" id="A0A9D2IL16"/>
<dbReference type="PROSITE" id="PS50042">
    <property type="entry name" value="CNMP_BINDING_3"/>
    <property type="match status" value="1"/>
</dbReference>
<evidence type="ECO:0000259" key="1">
    <source>
        <dbReference type="PROSITE" id="PS50042"/>
    </source>
</evidence>
<dbReference type="InterPro" id="IPR014710">
    <property type="entry name" value="RmlC-like_jellyroll"/>
</dbReference>
<dbReference type="CDD" id="cd00038">
    <property type="entry name" value="CAP_ED"/>
    <property type="match status" value="1"/>
</dbReference>
<dbReference type="GO" id="GO:0005829">
    <property type="term" value="C:cytosol"/>
    <property type="evidence" value="ECO:0007669"/>
    <property type="project" value="TreeGrafter"/>
</dbReference>
<evidence type="ECO:0000313" key="2">
    <source>
        <dbReference type="EMBL" id="HIZ15028.1"/>
    </source>
</evidence>
<dbReference type="SMART" id="SM00100">
    <property type="entry name" value="cNMP"/>
    <property type="match status" value="1"/>
</dbReference>
<dbReference type="SUPFAM" id="SSF51206">
    <property type="entry name" value="cAMP-binding domain-like"/>
    <property type="match status" value="1"/>
</dbReference>